<proteinExistence type="predicted"/>
<dbReference type="RefSeq" id="WP_100789775.1">
    <property type="nucleotide sequence ID" value="NZ_NPDQ01000002.1"/>
</dbReference>
<dbReference type="EMBL" id="RQFP01000001">
    <property type="protein sequence ID" value="TGK96598.1"/>
    <property type="molecule type" value="Genomic_DNA"/>
</dbReference>
<protein>
    <submittedName>
        <fullName evidence="1">Acyl-CoA thioesterase</fullName>
    </submittedName>
</protein>
<keyword evidence="2" id="KW-1185">Reference proteome</keyword>
<dbReference type="Pfam" id="PF13279">
    <property type="entry name" value="4HBT_2"/>
    <property type="match status" value="1"/>
</dbReference>
<evidence type="ECO:0000313" key="1">
    <source>
        <dbReference type="EMBL" id="TGK96598.1"/>
    </source>
</evidence>
<dbReference type="PANTHER" id="PTHR31793:SF40">
    <property type="entry name" value="ACYL-COA THIOESTER HYDROLASE, YBGC_YBAW FAMILY"/>
    <property type="match status" value="1"/>
</dbReference>
<comment type="caution">
    <text evidence="1">The sequence shown here is derived from an EMBL/GenBank/DDBJ whole genome shotgun (WGS) entry which is preliminary data.</text>
</comment>
<sequence>MPKPVKYKHKFTQQVVWGEMDAFGHVNNVTYVRYFESARADYFTKEGLWDSPSKPVKGGPVLTHLDMDYRKQVVFPATLEITLEVDSISSRAFTVVCSMWNENEECVLTGNAAFVWFDFELQKPSALPDHFKTKFGRDHLV</sequence>
<dbReference type="InterPro" id="IPR029069">
    <property type="entry name" value="HotDog_dom_sf"/>
</dbReference>
<name>A0A2M9Y4J3_9LEPT</name>
<evidence type="ECO:0000313" key="2">
    <source>
        <dbReference type="Proteomes" id="UP000297891"/>
    </source>
</evidence>
<gene>
    <name evidence="1" type="ORF">EHQ30_08375</name>
</gene>
<dbReference type="AlphaFoldDB" id="A0A2M9Y4J3"/>
<dbReference type="GO" id="GO:0047617">
    <property type="term" value="F:fatty acyl-CoA hydrolase activity"/>
    <property type="evidence" value="ECO:0007669"/>
    <property type="project" value="TreeGrafter"/>
</dbReference>
<dbReference type="CDD" id="cd00586">
    <property type="entry name" value="4HBT"/>
    <property type="match status" value="1"/>
</dbReference>
<organism evidence="1 2">
    <name type="scientific">Leptospira brenneri</name>
    <dbReference type="NCBI Taxonomy" id="2023182"/>
    <lineage>
        <taxon>Bacteria</taxon>
        <taxon>Pseudomonadati</taxon>
        <taxon>Spirochaetota</taxon>
        <taxon>Spirochaetia</taxon>
        <taxon>Leptospirales</taxon>
        <taxon>Leptospiraceae</taxon>
        <taxon>Leptospira</taxon>
    </lineage>
</organism>
<dbReference type="SUPFAM" id="SSF54637">
    <property type="entry name" value="Thioesterase/thiol ester dehydrase-isomerase"/>
    <property type="match status" value="1"/>
</dbReference>
<dbReference type="Gene3D" id="3.10.129.10">
    <property type="entry name" value="Hotdog Thioesterase"/>
    <property type="match status" value="1"/>
</dbReference>
<reference evidence="1" key="1">
    <citation type="journal article" date="2019" name="PLoS Negl. Trop. Dis.">
        <title>Revisiting the worldwide diversity of Leptospira species in the environment.</title>
        <authorList>
            <person name="Vincent A.T."/>
            <person name="Schiettekatte O."/>
            <person name="Bourhy P."/>
            <person name="Veyrier F.J."/>
            <person name="Picardeau M."/>
        </authorList>
    </citation>
    <scope>NUCLEOTIDE SEQUENCE [LARGE SCALE GENOMIC DNA]</scope>
    <source>
        <strain evidence="1">201800277</strain>
    </source>
</reference>
<dbReference type="Proteomes" id="UP000297891">
    <property type="component" value="Unassembled WGS sequence"/>
</dbReference>
<accession>A0A2M9Y4J3</accession>
<dbReference type="InterPro" id="IPR050563">
    <property type="entry name" value="4-hydroxybenzoyl-CoA_TE"/>
</dbReference>
<dbReference type="PANTHER" id="PTHR31793">
    <property type="entry name" value="4-HYDROXYBENZOYL-COA THIOESTERASE FAMILY MEMBER"/>
    <property type="match status" value="1"/>
</dbReference>
<dbReference type="OrthoDB" id="9799036at2"/>